<dbReference type="InterPro" id="IPR027823">
    <property type="entry name" value="DUF4468"/>
</dbReference>
<name>A0A1H9QQT9_9SPHI</name>
<dbReference type="EMBL" id="FOGG01000012">
    <property type="protein sequence ID" value="SER62876.1"/>
    <property type="molecule type" value="Genomic_DNA"/>
</dbReference>
<feature type="domain" description="DUF4468" evidence="1">
    <location>
        <begin position="43"/>
        <end position="130"/>
    </location>
</feature>
<keyword evidence="3" id="KW-1185">Reference proteome</keyword>
<evidence type="ECO:0000259" key="1">
    <source>
        <dbReference type="Pfam" id="PF14730"/>
    </source>
</evidence>
<accession>A0A1H9QQT9</accession>
<dbReference type="OrthoDB" id="759044at2"/>
<dbReference type="Gene3D" id="3.30.530.80">
    <property type="match status" value="1"/>
</dbReference>
<reference evidence="3" key="1">
    <citation type="submission" date="2016-10" db="EMBL/GenBank/DDBJ databases">
        <authorList>
            <person name="Varghese N."/>
            <person name="Submissions S."/>
        </authorList>
    </citation>
    <scope>NUCLEOTIDE SEQUENCE [LARGE SCALE GENOMIC DNA]</scope>
    <source>
        <strain evidence="3">DSM 18610</strain>
    </source>
</reference>
<gene>
    <name evidence="2" type="ORF">SAMN04488023_112108</name>
</gene>
<dbReference type="AlphaFoldDB" id="A0A1H9QQT9"/>
<sequence>MEQIKAKLKSWLVLVLLFASISSYGQSYNFTQDLPVKNGKLVYEKIVEGMDVKKPLLYASAKKWMADVLKNTGPVLQTEDLTTGQLIGKAFLDVENRSSLVNSLEGYPIYKFSVQLDVRDGKYRMRIYDILLNIQPRAGEELTASLDSLLLKSAPITGKTRIEKAKATSSELNSIFRGLLNSFNDIIKEAKLDDF</sequence>
<dbReference type="RefSeq" id="WP_139180176.1">
    <property type="nucleotide sequence ID" value="NZ_FOGG01000012.1"/>
</dbReference>
<dbReference type="Pfam" id="PF14730">
    <property type="entry name" value="DUF4468"/>
    <property type="match status" value="1"/>
</dbReference>
<organism evidence="2 3">
    <name type="scientific">Pedobacter rhizosphaerae</name>
    <dbReference type="NCBI Taxonomy" id="390241"/>
    <lineage>
        <taxon>Bacteria</taxon>
        <taxon>Pseudomonadati</taxon>
        <taxon>Bacteroidota</taxon>
        <taxon>Sphingobacteriia</taxon>
        <taxon>Sphingobacteriales</taxon>
        <taxon>Sphingobacteriaceae</taxon>
        <taxon>Pedobacter</taxon>
    </lineage>
</organism>
<proteinExistence type="predicted"/>
<evidence type="ECO:0000313" key="3">
    <source>
        <dbReference type="Proteomes" id="UP000199572"/>
    </source>
</evidence>
<dbReference type="Proteomes" id="UP000199572">
    <property type="component" value="Unassembled WGS sequence"/>
</dbReference>
<evidence type="ECO:0000313" key="2">
    <source>
        <dbReference type="EMBL" id="SER62876.1"/>
    </source>
</evidence>
<protein>
    <recommendedName>
        <fullName evidence="1">DUF4468 domain-containing protein</fullName>
    </recommendedName>
</protein>